<evidence type="ECO:0000256" key="1">
    <source>
        <dbReference type="ARBA" id="ARBA00008542"/>
    </source>
</evidence>
<dbReference type="InterPro" id="IPR006286">
    <property type="entry name" value="C56_PfpI-like"/>
</dbReference>
<dbReference type="AlphaFoldDB" id="A0A1M7UXB7"/>
<reference evidence="4" key="1">
    <citation type="submission" date="2016-12" db="EMBL/GenBank/DDBJ databases">
        <authorList>
            <person name="Varghese N."/>
            <person name="Submissions S."/>
        </authorList>
    </citation>
    <scope>NUCLEOTIDE SEQUENCE [LARGE SCALE GENOMIC DNA]</scope>
    <source>
        <strain evidence="4">DSM 11544</strain>
    </source>
</reference>
<dbReference type="GO" id="GO:0006508">
    <property type="term" value="P:proteolysis"/>
    <property type="evidence" value="ECO:0007669"/>
    <property type="project" value="UniProtKB-KW"/>
</dbReference>
<gene>
    <name evidence="3" type="ORF">SAMN02745215_04934</name>
</gene>
<dbReference type="InterPro" id="IPR029062">
    <property type="entry name" value="Class_I_gatase-like"/>
</dbReference>
<feature type="domain" description="DJ-1/PfpI" evidence="2">
    <location>
        <begin position="3"/>
        <end position="165"/>
    </location>
</feature>
<organism evidence="3 4">
    <name type="scientific">Desulfitobacterium chlororespirans DSM 11544</name>
    <dbReference type="NCBI Taxonomy" id="1121395"/>
    <lineage>
        <taxon>Bacteria</taxon>
        <taxon>Bacillati</taxon>
        <taxon>Bacillota</taxon>
        <taxon>Clostridia</taxon>
        <taxon>Eubacteriales</taxon>
        <taxon>Desulfitobacteriaceae</taxon>
        <taxon>Desulfitobacterium</taxon>
    </lineage>
</organism>
<dbReference type="NCBIfam" id="TIGR01382">
    <property type="entry name" value="PfpI"/>
    <property type="match status" value="1"/>
</dbReference>
<dbReference type="InterPro" id="IPR002818">
    <property type="entry name" value="DJ-1/PfpI"/>
</dbReference>
<dbReference type="PANTHER" id="PTHR42733">
    <property type="entry name" value="DJ-1 PROTEIN"/>
    <property type="match status" value="1"/>
</dbReference>
<evidence type="ECO:0000313" key="3">
    <source>
        <dbReference type="EMBL" id="SHN87619.1"/>
    </source>
</evidence>
<dbReference type="CDD" id="cd03134">
    <property type="entry name" value="GATase1_PfpI_like"/>
    <property type="match status" value="1"/>
</dbReference>
<comment type="similarity">
    <text evidence="1">Belongs to the peptidase C56 family.</text>
</comment>
<dbReference type="STRING" id="1121395.SAMN02745215_04934"/>
<protein>
    <submittedName>
        <fullName evidence="3">Protease I</fullName>
    </submittedName>
</protein>
<evidence type="ECO:0000313" key="4">
    <source>
        <dbReference type="Proteomes" id="UP000184010"/>
    </source>
</evidence>
<dbReference type="PANTHER" id="PTHR42733:SF13">
    <property type="entry name" value="DJ-1_PFPI DOMAIN-CONTAINING PROTEIN"/>
    <property type="match status" value="1"/>
</dbReference>
<dbReference type="Pfam" id="PF01965">
    <property type="entry name" value="DJ-1_PfpI"/>
    <property type="match status" value="1"/>
</dbReference>
<name>A0A1M7UXB7_9FIRM</name>
<keyword evidence="4" id="KW-1185">Reference proteome</keyword>
<dbReference type="SUPFAM" id="SSF52317">
    <property type="entry name" value="Class I glutamine amidotransferase-like"/>
    <property type="match status" value="1"/>
</dbReference>
<keyword evidence="3" id="KW-0645">Protease</keyword>
<dbReference type="GO" id="GO:0008233">
    <property type="term" value="F:peptidase activity"/>
    <property type="evidence" value="ECO:0007669"/>
    <property type="project" value="UniProtKB-KW"/>
</dbReference>
<dbReference type="PROSITE" id="PS51276">
    <property type="entry name" value="PEPTIDASE_C56_PFPI"/>
    <property type="match status" value="1"/>
</dbReference>
<proteinExistence type="inferred from homology"/>
<evidence type="ECO:0000259" key="2">
    <source>
        <dbReference type="Pfam" id="PF01965"/>
    </source>
</evidence>
<keyword evidence="3" id="KW-0378">Hydrolase</keyword>
<sequence>MTKKIALFVEDNYNEIEFWYPYYRMKEEGFEVIVIGSGRTDTFKSKLGTVTKGVYPKDIHTGDLDAVIIPGGYAPDRMRVSKDMLRIVKEMFSSGKVVAAICHAGWVLASAGILQGKKVTACEMIKDDLVNAGAEFLDCEVIVDRNLVTSRVPDDVPAFSREILKLLNR</sequence>
<accession>A0A1M7UXB7</accession>
<dbReference type="Proteomes" id="UP000184010">
    <property type="component" value="Unassembled WGS sequence"/>
</dbReference>
<dbReference type="Gene3D" id="3.40.50.880">
    <property type="match status" value="1"/>
</dbReference>
<dbReference type="EMBL" id="FRDN01000020">
    <property type="protein sequence ID" value="SHN87619.1"/>
    <property type="molecule type" value="Genomic_DNA"/>
</dbReference>
<dbReference type="RefSeq" id="WP_072775019.1">
    <property type="nucleotide sequence ID" value="NZ_FRDN01000020.1"/>
</dbReference>